<dbReference type="AlphaFoldDB" id="A0A316E879"/>
<sequence>MIKKLVLVFIAMFAIQSYAQEGTASPYSFYGIGSLKFKGTVENRSMGGITVYSDSIHVNLSNPASYASKNLAIYNNESRPVKFAIGGGHTNAKLKSDNGTDEVNSTTLDYIAMSFPIGKFGLGLGLIPYTSVGYKLETLNDDSELYSQFRGKGGVNKAYTSLGYLVNNKLSLGVDFGFNFGNIKNNTIQYVYTNEGDLAQYQTREDNNSDLAGITLNFGAIYKTVLANGFELTSSLTYRPKTNLTSKNSRTFNTITINASNGDEYVVNSIEADLAAQNLKQTELALPAKLSVGTGIGQPNRWFVGLEYTLLNTSQFKNVLYESSDSAGNVKYTNASSFSLGGFFIPDYNSFSSYLKRVVYRAGIRFEETGLNINDEAINEFGISFGVGLPIGNAFSNANFGVEFGKKGTTNQNLIQENFIKFQLSLSFNDRWFQKRKFN</sequence>
<keyword evidence="1" id="KW-0732">Signal</keyword>
<dbReference type="EMBL" id="QGGP01000003">
    <property type="protein sequence ID" value="PWK19100.1"/>
    <property type="molecule type" value="Genomic_DNA"/>
</dbReference>
<feature type="chain" id="PRO_5016264374" evidence="1">
    <location>
        <begin position="20"/>
        <end position="439"/>
    </location>
</feature>
<organism evidence="2 3">
    <name type="scientific">Xanthomarina spongicola</name>
    <dbReference type="NCBI Taxonomy" id="570520"/>
    <lineage>
        <taxon>Bacteria</taxon>
        <taxon>Pseudomonadati</taxon>
        <taxon>Bacteroidota</taxon>
        <taxon>Flavobacteriia</taxon>
        <taxon>Flavobacteriales</taxon>
        <taxon>Flavobacteriaceae</taxon>
        <taxon>Xanthomarina</taxon>
    </lineage>
</organism>
<name>A0A316E879_9FLAO</name>
<keyword evidence="3" id="KW-1185">Reference proteome</keyword>
<dbReference type="RefSeq" id="WP_109682101.1">
    <property type="nucleotide sequence ID" value="NZ_QGGP01000003.1"/>
</dbReference>
<accession>A0A316E879</accession>
<gene>
    <name evidence="2" type="ORF">LX78_01579</name>
</gene>
<protein>
    <submittedName>
        <fullName evidence="2">Long-subunit fatty acid transport protein</fullName>
    </submittedName>
</protein>
<comment type="caution">
    <text evidence="2">The sequence shown here is derived from an EMBL/GenBank/DDBJ whole genome shotgun (WGS) entry which is preliminary data.</text>
</comment>
<evidence type="ECO:0000256" key="1">
    <source>
        <dbReference type="SAM" id="SignalP"/>
    </source>
</evidence>
<dbReference type="OrthoDB" id="1491239at2"/>
<feature type="signal peptide" evidence="1">
    <location>
        <begin position="1"/>
        <end position="19"/>
    </location>
</feature>
<dbReference type="Gene3D" id="2.40.160.60">
    <property type="entry name" value="Outer membrane protein transport protein (OMPP1/FadL/TodX)"/>
    <property type="match status" value="1"/>
</dbReference>
<proteinExistence type="predicted"/>
<evidence type="ECO:0000313" key="3">
    <source>
        <dbReference type="Proteomes" id="UP000245430"/>
    </source>
</evidence>
<dbReference type="Proteomes" id="UP000245430">
    <property type="component" value="Unassembled WGS sequence"/>
</dbReference>
<evidence type="ECO:0000313" key="2">
    <source>
        <dbReference type="EMBL" id="PWK19100.1"/>
    </source>
</evidence>
<reference evidence="2 3" key="1">
    <citation type="submission" date="2018-05" db="EMBL/GenBank/DDBJ databases">
        <title>Genomic Encyclopedia of Archaeal and Bacterial Type Strains, Phase II (KMG-II): from individual species to whole genera.</title>
        <authorList>
            <person name="Goeker M."/>
        </authorList>
    </citation>
    <scope>NUCLEOTIDE SEQUENCE [LARGE SCALE GENOMIC DNA]</scope>
    <source>
        <strain evidence="2 3">DSM 22637</strain>
    </source>
</reference>